<dbReference type="PANTHER" id="PTHR10927">
    <property type="entry name" value="RIBOSOME MATURATION PROTEIN SBDS"/>
    <property type="match status" value="1"/>
</dbReference>
<dbReference type="NCBIfam" id="TIGR00291">
    <property type="entry name" value="RNA_SBDS"/>
    <property type="match status" value="1"/>
</dbReference>
<dbReference type="InterPro" id="IPR046928">
    <property type="entry name" value="SDO1/SBDS_C"/>
</dbReference>
<dbReference type="InterPro" id="IPR036786">
    <property type="entry name" value="Ribosome_mat_SBDS_N_sf"/>
</dbReference>
<evidence type="ECO:0000259" key="9">
    <source>
        <dbReference type="Pfam" id="PF01172"/>
    </source>
</evidence>
<comment type="subcellular location">
    <subcellularLocation>
        <location evidence="2">Cytoplasm</location>
    </subcellularLocation>
    <subcellularLocation>
        <location evidence="1">Nucleus</location>
    </subcellularLocation>
</comment>
<protein>
    <submittedName>
        <fullName evidence="12">Uncharacterized protein</fullName>
    </submittedName>
</protein>
<evidence type="ECO:0000256" key="5">
    <source>
        <dbReference type="ARBA" id="ARBA00022517"/>
    </source>
</evidence>
<evidence type="ECO:0000313" key="13">
    <source>
        <dbReference type="Proteomes" id="UP001314263"/>
    </source>
</evidence>
<dbReference type="Gene3D" id="3.30.1250.10">
    <property type="entry name" value="Ribosome maturation protein SBDS, N-terminal domain"/>
    <property type="match status" value="1"/>
</dbReference>
<dbReference type="Proteomes" id="UP001314263">
    <property type="component" value="Unassembled WGS sequence"/>
</dbReference>
<evidence type="ECO:0000256" key="3">
    <source>
        <dbReference type="ARBA" id="ARBA00007433"/>
    </source>
</evidence>
<dbReference type="Gene3D" id="1.10.10.900">
    <property type="entry name" value="SBDS protein C-terminal domain, subdomain 1"/>
    <property type="match status" value="1"/>
</dbReference>
<evidence type="ECO:0000256" key="4">
    <source>
        <dbReference type="ARBA" id="ARBA00022490"/>
    </source>
</evidence>
<dbReference type="Pfam" id="PF20268">
    <property type="entry name" value="SBDS_C"/>
    <property type="match status" value="1"/>
</dbReference>
<proteinExistence type="inferred from homology"/>
<dbReference type="InterPro" id="IPR037188">
    <property type="entry name" value="Sdo1/SBDS_central_sf"/>
</dbReference>
<dbReference type="GO" id="GO:0005737">
    <property type="term" value="C:cytoplasm"/>
    <property type="evidence" value="ECO:0007669"/>
    <property type="project" value="UniProtKB-SubCell"/>
</dbReference>
<dbReference type="Pfam" id="PF01172">
    <property type="entry name" value="SBDS_N"/>
    <property type="match status" value="1"/>
</dbReference>
<dbReference type="PANTHER" id="PTHR10927:SF1">
    <property type="entry name" value="RIBOSOME MATURATION PROTEIN SBDS"/>
    <property type="match status" value="1"/>
</dbReference>
<sequence length="388" mass="42478">MSQGVKQPIGQKRLTNIAVVRYKKKGKRFEIACYKNKVVNWRNGVEKDLDEVLQTTTVFTNVSKAAVSKQEDLIDVFGTDDEEKVCLMILAEGDLQISEKERDVELSSLFKDVASIIAEKCINPKTQRPYTITMIERALRDCHFSVDPKRSAKQQALQAVQPLKEQLPIERARMRLKIQIPSGSREELMALLQSRQATIESQDLGLSNNQVTVMCLVEPGAFREMHSFVQKSCDGSGRLEVISLAATEDVPSVHAAPAHDSLPGVPGGPRAAPEPSQQALPAVSSPARRPDEPVAARETGGQTRSRSAQAQSISVVYPKGSIAGLPDEHASRRERFAELDELQPGWQVELRSRGAGGAVDAAFYTPAGDAVGAFANARRQALQSSKQR</sequence>
<dbReference type="EMBL" id="CAUYUE010000001">
    <property type="protein sequence ID" value="CAK0734171.1"/>
    <property type="molecule type" value="Genomic_DNA"/>
</dbReference>
<evidence type="ECO:0000259" key="11">
    <source>
        <dbReference type="Pfam" id="PF20268"/>
    </source>
</evidence>
<evidence type="ECO:0000256" key="7">
    <source>
        <dbReference type="ARBA" id="ARBA00049708"/>
    </source>
</evidence>
<evidence type="ECO:0000256" key="8">
    <source>
        <dbReference type="SAM" id="MobiDB-lite"/>
    </source>
</evidence>
<evidence type="ECO:0000259" key="10">
    <source>
        <dbReference type="Pfam" id="PF09377"/>
    </source>
</evidence>
<dbReference type="InterPro" id="IPR018978">
    <property type="entry name" value="SDO1/SBDS_central"/>
</dbReference>
<name>A0AAV1HU63_9CHLO</name>
<keyword evidence="4" id="KW-0963">Cytoplasm</keyword>
<feature type="compositionally biased region" description="Polar residues" evidence="8">
    <location>
        <begin position="300"/>
        <end position="311"/>
    </location>
</feature>
<gene>
    <name evidence="12" type="ORF">CVIRNUC_000393</name>
</gene>
<feature type="domain" description="Ribosome maturation protein SDO1/SBDS central" evidence="10">
    <location>
        <begin position="111"/>
        <end position="172"/>
    </location>
</feature>
<feature type="domain" description="Ribosome maturation protein SDO1/SBDS C-terminal" evidence="11">
    <location>
        <begin position="174"/>
        <end position="244"/>
    </location>
</feature>
<comment type="caution">
    <text evidence="12">The sequence shown here is derived from an EMBL/GenBank/DDBJ whole genome shotgun (WGS) entry which is preliminary data.</text>
</comment>
<dbReference type="GO" id="GO:0005634">
    <property type="term" value="C:nucleus"/>
    <property type="evidence" value="ECO:0007669"/>
    <property type="project" value="UniProtKB-SubCell"/>
</dbReference>
<keyword evidence="6" id="KW-0539">Nucleus</keyword>
<keyword evidence="5" id="KW-0690">Ribosome biogenesis</keyword>
<evidence type="ECO:0000256" key="6">
    <source>
        <dbReference type="ARBA" id="ARBA00023242"/>
    </source>
</evidence>
<evidence type="ECO:0000256" key="2">
    <source>
        <dbReference type="ARBA" id="ARBA00004496"/>
    </source>
</evidence>
<comment type="subunit">
    <text evidence="7">Associates with the 60S ribosomal subunit.</text>
</comment>
<accession>A0AAV1HU63</accession>
<evidence type="ECO:0000256" key="1">
    <source>
        <dbReference type="ARBA" id="ARBA00004123"/>
    </source>
</evidence>
<keyword evidence="13" id="KW-1185">Reference proteome</keyword>
<dbReference type="GO" id="GO:0042256">
    <property type="term" value="P:cytosolic ribosome assembly"/>
    <property type="evidence" value="ECO:0007669"/>
    <property type="project" value="InterPro"/>
</dbReference>
<feature type="domain" description="Ribosome maturation protein SDO1/SBDS N-terminal" evidence="9">
    <location>
        <begin position="16"/>
        <end position="102"/>
    </location>
</feature>
<reference evidence="12 13" key="1">
    <citation type="submission" date="2023-10" db="EMBL/GenBank/DDBJ databases">
        <authorList>
            <person name="Maclean D."/>
            <person name="Macfadyen A."/>
        </authorList>
    </citation>
    <scope>NUCLEOTIDE SEQUENCE [LARGE SCALE GENOMIC DNA]</scope>
</reference>
<dbReference type="SUPFAM" id="SSF89895">
    <property type="entry name" value="FYSH domain"/>
    <property type="match status" value="1"/>
</dbReference>
<dbReference type="InterPro" id="IPR019783">
    <property type="entry name" value="SDO1/SBDS_N"/>
</dbReference>
<dbReference type="Gene3D" id="3.30.70.240">
    <property type="match status" value="1"/>
</dbReference>
<dbReference type="FunFam" id="3.30.1250.10:FF:000001">
    <property type="entry name" value="SBDS, ribosome maturation factor"/>
    <property type="match status" value="1"/>
</dbReference>
<dbReference type="Pfam" id="PF09377">
    <property type="entry name" value="SBDS_domain_II"/>
    <property type="match status" value="1"/>
</dbReference>
<organism evidence="12 13">
    <name type="scientific">Coccomyxa viridis</name>
    <dbReference type="NCBI Taxonomy" id="1274662"/>
    <lineage>
        <taxon>Eukaryota</taxon>
        <taxon>Viridiplantae</taxon>
        <taxon>Chlorophyta</taxon>
        <taxon>core chlorophytes</taxon>
        <taxon>Trebouxiophyceae</taxon>
        <taxon>Trebouxiophyceae incertae sedis</taxon>
        <taxon>Coccomyxaceae</taxon>
        <taxon>Coccomyxa</taxon>
    </lineage>
</organism>
<dbReference type="AlphaFoldDB" id="A0AAV1HU63"/>
<feature type="region of interest" description="Disordered" evidence="8">
    <location>
        <begin position="253"/>
        <end position="311"/>
    </location>
</feature>
<dbReference type="SUPFAM" id="SSF109728">
    <property type="entry name" value="Hypothetical protein AF0491, middle domain"/>
    <property type="match status" value="1"/>
</dbReference>
<evidence type="ECO:0000313" key="12">
    <source>
        <dbReference type="EMBL" id="CAK0734171.1"/>
    </source>
</evidence>
<dbReference type="InterPro" id="IPR002140">
    <property type="entry name" value="Sdo1/SBDS"/>
</dbReference>
<comment type="similarity">
    <text evidence="3">Belongs to the SDO1/SBDS family.</text>
</comment>
<dbReference type="InterPro" id="IPR039100">
    <property type="entry name" value="Sdo1/SBDS-like"/>
</dbReference>